<dbReference type="EMBL" id="JAUNZN010000038">
    <property type="protein sequence ID" value="KAK4806567.1"/>
    <property type="molecule type" value="Genomic_DNA"/>
</dbReference>
<proteinExistence type="predicted"/>
<keyword evidence="3" id="KW-1185">Reference proteome</keyword>
<sequence>MGFGASVEKMRGLGFFSLDTFYQFQFREEVIEAFSKALVVLGKAEHVPAVIHTIQCYLVAKMATSVLECLKRTLAKGVREVIVSLCSSLLRPPVHYWVHFCTPSSSVLGLAGKGCTAAGVETWLAKECPEEKSLATGTMPYEPLGLTFQKETGERPQDVCQDGVRGLKHKQ</sequence>
<evidence type="ECO:0000313" key="2">
    <source>
        <dbReference type="EMBL" id="KAK4806567.1"/>
    </source>
</evidence>
<evidence type="ECO:0000256" key="1">
    <source>
        <dbReference type="SAM" id="MobiDB-lite"/>
    </source>
</evidence>
<reference evidence="2 3" key="1">
    <citation type="journal article" date="2023" name="J. Hered.">
        <title>Chromosome-level genome of the wood stork (Mycteria americana) provides insight into avian chromosome evolution.</title>
        <authorList>
            <person name="Flamio R. Jr."/>
            <person name="Ramstad K.M."/>
        </authorList>
    </citation>
    <scope>NUCLEOTIDE SEQUENCE [LARGE SCALE GENOMIC DNA]</scope>
    <source>
        <strain evidence="2">JAX WOST 10</strain>
    </source>
</reference>
<gene>
    <name evidence="2" type="ORF">QYF61_020468</name>
</gene>
<organism evidence="2 3">
    <name type="scientific">Mycteria americana</name>
    <name type="common">Wood stork</name>
    <dbReference type="NCBI Taxonomy" id="33587"/>
    <lineage>
        <taxon>Eukaryota</taxon>
        <taxon>Metazoa</taxon>
        <taxon>Chordata</taxon>
        <taxon>Craniata</taxon>
        <taxon>Vertebrata</taxon>
        <taxon>Euteleostomi</taxon>
        <taxon>Archelosauria</taxon>
        <taxon>Archosauria</taxon>
        <taxon>Dinosauria</taxon>
        <taxon>Saurischia</taxon>
        <taxon>Theropoda</taxon>
        <taxon>Coelurosauria</taxon>
        <taxon>Aves</taxon>
        <taxon>Neognathae</taxon>
        <taxon>Neoaves</taxon>
        <taxon>Aequornithes</taxon>
        <taxon>Ciconiiformes</taxon>
        <taxon>Ciconiidae</taxon>
        <taxon>Mycteria</taxon>
    </lineage>
</organism>
<comment type="caution">
    <text evidence="2">The sequence shown here is derived from an EMBL/GenBank/DDBJ whole genome shotgun (WGS) entry which is preliminary data.</text>
</comment>
<dbReference type="AlphaFoldDB" id="A0AAN7RJI3"/>
<accession>A0AAN7RJI3</accession>
<feature type="region of interest" description="Disordered" evidence="1">
    <location>
        <begin position="152"/>
        <end position="171"/>
    </location>
</feature>
<protein>
    <submittedName>
        <fullName evidence="2">Uncharacterized protein</fullName>
    </submittedName>
</protein>
<evidence type="ECO:0000313" key="3">
    <source>
        <dbReference type="Proteomes" id="UP001333110"/>
    </source>
</evidence>
<name>A0AAN7RJI3_MYCAM</name>
<dbReference type="Proteomes" id="UP001333110">
    <property type="component" value="Unassembled WGS sequence"/>
</dbReference>